<evidence type="ECO:0000256" key="5">
    <source>
        <dbReference type="ARBA" id="ARBA00023237"/>
    </source>
</evidence>
<dbReference type="InterPro" id="IPR039910">
    <property type="entry name" value="D15-like"/>
</dbReference>
<comment type="subcellular location">
    <subcellularLocation>
        <location evidence="1">Membrane</location>
    </subcellularLocation>
</comment>
<name>A0A1W1C6S9_9ZZZZ</name>
<dbReference type="AlphaFoldDB" id="A0A1W1C6S9"/>
<dbReference type="GO" id="GO:0019867">
    <property type="term" value="C:outer membrane"/>
    <property type="evidence" value="ECO:0007669"/>
    <property type="project" value="InterPro"/>
</dbReference>
<keyword evidence="4" id="KW-0472">Membrane</keyword>
<evidence type="ECO:0000256" key="1">
    <source>
        <dbReference type="ARBA" id="ARBA00004370"/>
    </source>
</evidence>
<dbReference type="InterPro" id="IPR000184">
    <property type="entry name" value="Bac_surfAg_D15"/>
</dbReference>
<keyword evidence="2" id="KW-0812">Transmembrane</keyword>
<reference evidence="7" key="1">
    <citation type="submission" date="2016-10" db="EMBL/GenBank/DDBJ databases">
        <authorList>
            <person name="de Groot N.N."/>
        </authorList>
    </citation>
    <scope>NUCLEOTIDE SEQUENCE</scope>
</reference>
<keyword evidence="5" id="KW-0998">Cell outer membrane</keyword>
<proteinExistence type="predicted"/>
<feature type="domain" description="Bacterial surface antigen (D15)" evidence="6">
    <location>
        <begin position="286"/>
        <end position="585"/>
    </location>
</feature>
<dbReference type="Pfam" id="PF01103">
    <property type="entry name" value="Omp85"/>
    <property type="match status" value="1"/>
</dbReference>
<dbReference type="EMBL" id="FPHG01000048">
    <property type="protein sequence ID" value="SFV61391.1"/>
    <property type="molecule type" value="Genomic_DNA"/>
</dbReference>
<gene>
    <name evidence="7" type="ORF">MNB_SV-9-1450</name>
</gene>
<dbReference type="PANTHER" id="PTHR12815:SF47">
    <property type="entry name" value="TRANSLOCATION AND ASSEMBLY MODULE SUBUNIT TAMA"/>
    <property type="match status" value="1"/>
</dbReference>
<evidence type="ECO:0000256" key="2">
    <source>
        <dbReference type="ARBA" id="ARBA00022692"/>
    </source>
</evidence>
<dbReference type="Gene3D" id="3.10.20.310">
    <property type="entry name" value="membrane protein fhac"/>
    <property type="match status" value="2"/>
</dbReference>
<evidence type="ECO:0000256" key="3">
    <source>
        <dbReference type="ARBA" id="ARBA00022729"/>
    </source>
</evidence>
<dbReference type="Gene3D" id="2.40.160.50">
    <property type="entry name" value="membrane protein fhac: a member of the omp85/tpsb transporter family"/>
    <property type="match status" value="1"/>
</dbReference>
<evidence type="ECO:0000313" key="7">
    <source>
        <dbReference type="EMBL" id="SFV61391.1"/>
    </source>
</evidence>
<dbReference type="PANTHER" id="PTHR12815">
    <property type="entry name" value="SORTING AND ASSEMBLY MACHINERY SAMM50 PROTEIN FAMILY MEMBER"/>
    <property type="match status" value="1"/>
</dbReference>
<protein>
    <submittedName>
        <fullName evidence="7">Uncharacterized protein YtfM</fullName>
    </submittedName>
</protein>
<organism evidence="7">
    <name type="scientific">hydrothermal vent metagenome</name>
    <dbReference type="NCBI Taxonomy" id="652676"/>
    <lineage>
        <taxon>unclassified sequences</taxon>
        <taxon>metagenomes</taxon>
        <taxon>ecological metagenomes</taxon>
    </lineage>
</organism>
<evidence type="ECO:0000259" key="6">
    <source>
        <dbReference type="Pfam" id="PF01103"/>
    </source>
</evidence>
<evidence type="ECO:0000256" key="4">
    <source>
        <dbReference type="ARBA" id="ARBA00023136"/>
    </source>
</evidence>
<sequence>MFHNFLVISVIFLFTSLNASSDIKHLKHNIIFKGCDTISEKELQSAMGVEVKSEFEFWKDYEPKIKDKLLPSLNESLRGYYDSIGFYDANFTINITPELVTVKINENEPILIRDINISSDFNISNQIIFKKNERFRAKDFISVKSNIIQELLKNGYCSYDLDTKAFVDLDKHIVDLSFIIKKGGVCKFGEISVKGLESVDKSIVVSRVMAREGHNFNTERIQESYNNLYDLDAFDIVSIKYDRKFYNVVPIDIEVREVQKKNYFMSGIGYDTNIGAMIKGKYIRKNFFGDAQKLKIIANYSSIEKVLDFTHTIPSFININNYSIDYFNNIGYSDIDYEGFLEKKSYLKSYLSYRNEKMTLQTGFGFENIDISLKDDINNVVLTRAIEEGNFFLAYPFLKFIYDRRDSKLNPKSGYYLSTDIEYGIDYGAEASSYLKYLLEGRLINSFKELTLAMVGKVGILDEITNSVPESKKFFAGGAYSNRAYGYDRVGVIYSPTMYGIEGASTMANLSLEADYPIIGDLYGAVFTDNTILTEDSYDFTGDMLTTAGLGIRYITPIGPIKVDVGMNVHDTSQYGIQFQIGQSF</sequence>
<keyword evidence="3" id="KW-0732">Signal</keyword>
<accession>A0A1W1C6S9</accession>